<evidence type="ECO:0000313" key="1">
    <source>
        <dbReference type="EMBL" id="MBB4443495.1"/>
    </source>
</evidence>
<name>A0A7W6Y111_9HYPH</name>
<organism evidence="1 2">
    <name type="scientific">Rhizobium esperanzae</name>
    <dbReference type="NCBI Taxonomy" id="1967781"/>
    <lineage>
        <taxon>Bacteria</taxon>
        <taxon>Pseudomonadati</taxon>
        <taxon>Pseudomonadota</taxon>
        <taxon>Alphaproteobacteria</taxon>
        <taxon>Hyphomicrobiales</taxon>
        <taxon>Rhizobiaceae</taxon>
        <taxon>Rhizobium/Agrobacterium group</taxon>
        <taxon>Rhizobium</taxon>
    </lineage>
</organism>
<gene>
    <name evidence="1" type="ORF">GGE15_006797</name>
</gene>
<dbReference type="Proteomes" id="UP000533724">
    <property type="component" value="Unassembled WGS sequence"/>
</dbReference>
<reference evidence="1 2" key="1">
    <citation type="submission" date="2020-08" db="EMBL/GenBank/DDBJ databases">
        <title>Genomic Encyclopedia of Type Strains, Phase IV (KMG-V): Genome sequencing to study the core and pangenomes of soil and plant-associated prokaryotes.</title>
        <authorList>
            <person name="Whitman W."/>
        </authorList>
    </citation>
    <scope>NUCLEOTIDE SEQUENCE [LARGE SCALE GENOMIC DNA]</scope>
    <source>
        <strain evidence="1 2">SEMIA 414</strain>
    </source>
</reference>
<accession>A0A7W6Y111</accession>
<protein>
    <submittedName>
        <fullName evidence="1">Uncharacterized protein</fullName>
    </submittedName>
</protein>
<dbReference type="EMBL" id="JACIHI010000024">
    <property type="protein sequence ID" value="MBB4443495.1"/>
    <property type="molecule type" value="Genomic_DNA"/>
</dbReference>
<comment type="caution">
    <text evidence="1">The sequence shown here is derived from an EMBL/GenBank/DDBJ whole genome shotgun (WGS) entry which is preliminary data.</text>
</comment>
<dbReference type="RefSeq" id="WP_131706091.1">
    <property type="nucleotide sequence ID" value="NZ_JACIHI010000024.1"/>
</dbReference>
<proteinExistence type="predicted"/>
<evidence type="ECO:0000313" key="2">
    <source>
        <dbReference type="Proteomes" id="UP000533724"/>
    </source>
</evidence>
<sequence>MDEGKRSSLNAAADRVFRGYYRHCQDRDQDTLFNLLTALHSFNDKLPKESRMFDSWNFVGLKALRNLFHHHEELLHKVKIIAASELPMTCELAQVTLVANSSVERASSLPRESQPDTVRGAFRRYGDVCDIEPAIFNVVVDVFEKVQSLGLGPTSEEFDLVRQSYQVEQDRGIDHRVSGSIQAHAGHIETIFSSIMAMD</sequence>
<dbReference type="AlphaFoldDB" id="A0A7W6Y111"/>